<comment type="caution">
    <text evidence="4">The sequence shown here is derived from an EMBL/GenBank/DDBJ whole genome shotgun (WGS) entry which is preliminary data.</text>
</comment>
<dbReference type="RefSeq" id="WP_125089398.1">
    <property type="nucleotide sequence ID" value="NZ_RSAA01000007.1"/>
</dbReference>
<feature type="domain" description="N-acetyltransferase" evidence="3">
    <location>
        <begin position="19"/>
        <end position="162"/>
    </location>
</feature>
<dbReference type="SUPFAM" id="SSF55729">
    <property type="entry name" value="Acyl-CoA N-acyltransferases (Nat)"/>
    <property type="match status" value="1"/>
</dbReference>
<organism evidence="4 5">
    <name type="scientific">Saccharopolyspora rhizosphaerae</name>
    <dbReference type="NCBI Taxonomy" id="2492662"/>
    <lineage>
        <taxon>Bacteria</taxon>
        <taxon>Bacillati</taxon>
        <taxon>Actinomycetota</taxon>
        <taxon>Actinomycetes</taxon>
        <taxon>Pseudonocardiales</taxon>
        <taxon>Pseudonocardiaceae</taxon>
        <taxon>Saccharopolyspora</taxon>
    </lineage>
</organism>
<dbReference type="GO" id="GO:0016747">
    <property type="term" value="F:acyltransferase activity, transferring groups other than amino-acyl groups"/>
    <property type="evidence" value="ECO:0007669"/>
    <property type="project" value="InterPro"/>
</dbReference>
<dbReference type="OrthoDB" id="273614at2"/>
<proteinExistence type="predicted"/>
<protein>
    <submittedName>
        <fullName evidence="4">N-acetyltransferase</fullName>
    </submittedName>
</protein>
<accession>A0A426JXY4</accession>
<dbReference type="PROSITE" id="PS51186">
    <property type="entry name" value="GNAT"/>
    <property type="match status" value="1"/>
</dbReference>
<dbReference type="InterPro" id="IPR000182">
    <property type="entry name" value="GNAT_dom"/>
</dbReference>
<dbReference type="InterPro" id="IPR050832">
    <property type="entry name" value="Bact_Acetyltransf"/>
</dbReference>
<evidence type="ECO:0000259" key="3">
    <source>
        <dbReference type="PROSITE" id="PS51186"/>
    </source>
</evidence>
<dbReference type="Pfam" id="PF00583">
    <property type="entry name" value="Acetyltransf_1"/>
    <property type="match status" value="1"/>
</dbReference>
<sequence length="163" mass="18127">MHTEFEIRAEAVDGPLALSLLREYTEEVASRYHGRPVTRAEVDEALAEDPDDGLHPPAGVFLVARDGPGAVGCAGLRALAPGIAELKRMYVRPAARRRGLGGVLLDAVEERATSLGHRTIRLDTRSDLVEARKLYAQHGYHEIPAYNHARYASHWFEKHLWRG</sequence>
<gene>
    <name evidence="4" type="ORF">EIL87_07205</name>
</gene>
<dbReference type="CDD" id="cd04301">
    <property type="entry name" value="NAT_SF"/>
    <property type="match status" value="1"/>
</dbReference>
<name>A0A426JXY4_9PSEU</name>
<dbReference type="PANTHER" id="PTHR43877">
    <property type="entry name" value="AMINOALKYLPHOSPHONATE N-ACETYLTRANSFERASE-RELATED-RELATED"/>
    <property type="match status" value="1"/>
</dbReference>
<dbReference type="AlphaFoldDB" id="A0A426JXY4"/>
<evidence type="ECO:0000256" key="1">
    <source>
        <dbReference type="ARBA" id="ARBA00022679"/>
    </source>
</evidence>
<keyword evidence="2" id="KW-0012">Acyltransferase</keyword>
<keyword evidence="5" id="KW-1185">Reference proteome</keyword>
<evidence type="ECO:0000256" key="2">
    <source>
        <dbReference type="ARBA" id="ARBA00023315"/>
    </source>
</evidence>
<keyword evidence="1 4" id="KW-0808">Transferase</keyword>
<dbReference type="EMBL" id="RSAA01000007">
    <property type="protein sequence ID" value="RRO18045.1"/>
    <property type="molecule type" value="Genomic_DNA"/>
</dbReference>
<dbReference type="Gene3D" id="3.40.630.30">
    <property type="match status" value="1"/>
</dbReference>
<dbReference type="PANTHER" id="PTHR43877:SF2">
    <property type="entry name" value="AMINOALKYLPHOSPHONATE N-ACETYLTRANSFERASE-RELATED"/>
    <property type="match status" value="1"/>
</dbReference>
<dbReference type="Proteomes" id="UP000274515">
    <property type="component" value="Unassembled WGS sequence"/>
</dbReference>
<evidence type="ECO:0000313" key="4">
    <source>
        <dbReference type="EMBL" id="RRO18045.1"/>
    </source>
</evidence>
<reference evidence="4 5" key="1">
    <citation type="submission" date="2018-11" db="EMBL/GenBank/DDBJ databases">
        <title>Saccharopolyspora rhizosphaerae sp. nov., an actinomycete isolated from rhizosphere soil in Thailand.</title>
        <authorList>
            <person name="Intra B."/>
            <person name="Euanorasetr J."/>
            <person name="Take A."/>
            <person name="Inahashi Y."/>
            <person name="Mori M."/>
            <person name="Panbangred W."/>
            <person name="Matsumoto A."/>
        </authorList>
    </citation>
    <scope>NUCLEOTIDE SEQUENCE [LARGE SCALE GENOMIC DNA]</scope>
    <source>
        <strain evidence="4 5">H219</strain>
    </source>
</reference>
<evidence type="ECO:0000313" key="5">
    <source>
        <dbReference type="Proteomes" id="UP000274515"/>
    </source>
</evidence>
<dbReference type="InterPro" id="IPR016181">
    <property type="entry name" value="Acyl_CoA_acyltransferase"/>
</dbReference>